<proteinExistence type="predicted"/>
<dbReference type="Gene3D" id="3.10.450.50">
    <property type="match status" value="1"/>
</dbReference>
<dbReference type="EMBL" id="BMEG01000005">
    <property type="protein sequence ID" value="GGD75712.1"/>
    <property type="molecule type" value="Genomic_DNA"/>
</dbReference>
<evidence type="ECO:0000313" key="3">
    <source>
        <dbReference type="Proteomes" id="UP000597138"/>
    </source>
</evidence>
<dbReference type="InterPro" id="IPR032710">
    <property type="entry name" value="NTF2-like_dom_sf"/>
</dbReference>
<keyword evidence="3" id="KW-1185">Reference proteome</keyword>
<dbReference type="SUPFAM" id="SSF54427">
    <property type="entry name" value="NTF2-like"/>
    <property type="match status" value="1"/>
</dbReference>
<dbReference type="Proteomes" id="UP000597138">
    <property type="component" value="Unassembled WGS sequence"/>
</dbReference>
<organism evidence="2 3">
    <name type="scientific">Caballeronia grimmiae</name>
    <dbReference type="NCBI Taxonomy" id="1071679"/>
    <lineage>
        <taxon>Bacteria</taxon>
        <taxon>Pseudomonadati</taxon>
        <taxon>Pseudomonadota</taxon>
        <taxon>Betaproteobacteria</taxon>
        <taxon>Burkholderiales</taxon>
        <taxon>Burkholderiaceae</taxon>
        <taxon>Caballeronia</taxon>
    </lineage>
</organism>
<accession>A0ABQ1RQH9</accession>
<comment type="caution">
    <text evidence="2">The sequence shown here is derived from an EMBL/GenBank/DDBJ whole genome shotgun (WGS) entry which is preliminary data.</text>
</comment>
<protein>
    <recommendedName>
        <fullName evidence="1">SnoaL-like domain-containing protein</fullName>
    </recommendedName>
</protein>
<name>A0ABQ1RQH9_9BURK</name>
<reference evidence="3" key="1">
    <citation type="journal article" date="2019" name="Int. J. Syst. Evol. Microbiol.">
        <title>The Global Catalogue of Microorganisms (GCM) 10K type strain sequencing project: providing services to taxonomists for standard genome sequencing and annotation.</title>
        <authorList>
            <consortium name="The Broad Institute Genomics Platform"/>
            <consortium name="The Broad Institute Genome Sequencing Center for Infectious Disease"/>
            <person name="Wu L."/>
            <person name="Ma J."/>
        </authorList>
    </citation>
    <scope>NUCLEOTIDE SEQUENCE [LARGE SCALE GENOMIC DNA]</scope>
    <source>
        <strain evidence="3">CGMCC 1.11013</strain>
    </source>
</reference>
<gene>
    <name evidence="2" type="ORF">GCM10010985_32770</name>
</gene>
<dbReference type="Pfam" id="PF12680">
    <property type="entry name" value="SnoaL_2"/>
    <property type="match status" value="1"/>
</dbReference>
<evidence type="ECO:0000313" key="2">
    <source>
        <dbReference type="EMBL" id="GGD75712.1"/>
    </source>
</evidence>
<feature type="domain" description="SnoaL-like" evidence="1">
    <location>
        <begin position="34"/>
        <end position="125"/>
    </location>
</feature>
<sequence length="149" mass="17124">MGHAQLARAKKSMAGVDIRRHSMQEEKVREALKAHWQASAAGDLDAEHDIYDDDAICDYPQSGERILGRMNLQALRSHHPAKPAGFDVRRIQGEGDLWVTEYSIVYNGRPAYTVSIMEFRNGKVIHETQYFSDPFEAPDWRRQWVQQTP</sequence>
<evidence type="ECO:0000259" key="1">
    <source>
        <dbReference type="Pfam" id="PF12680"/>
    </source>
</evidence>
<dbReference type="InterPro" id="IPR037401">
    <property type="entry name" value="SnoaL-like"/>
</dbReference>